<evidence type="ECO:0000256" key="1">
    <source>
        <dbReference type="ARBA" id="ARBA00004123"/>
    </source>
</evidence>
<accession>A0A6A6VAN9</accession>
<feature type="region of interest" description="Disordered" evidence="9">
    <location>
        <begin position="248"/>
        <end position="270"/>
    </location>
</feature>
<feature type="region of interest" description="Disordered" evidence="9">
    <location>
        <begin position="293"/>
        <end position="319"/>
    </location>
</feature>
<keyword evidence="4" id="KW-0963">Cytoplasm</keyword>
<dbReference type="GO" id="GO:0005634">
    <property type="term" value="C:nucleus"/>
    <property type="evidence" value="ECO:0007669"/>
    <property type="project" value="UniProtKB-SubCell"/>
</dbReference>
<feature type="compositionally biased region" description="Low complexity" evidence="9">
    <location>
        <begin position="127"/>
        <end position="141"/>
    </location>
</feature>
<organism evidence="10 11">
    <name type="scientific">Sporormia fimetaria CBS 119925</name>
    <dbReference type="NCBI Taxonomy" id="1340428"/>
    <lineage>
        <taxon>Eukaryota</taxon>
        <taxon>Fungi</taxon>
        <taxon>Dikarya</taxon>
        <taxon>Ascomycota</taxon>
        <taxon>Pezizomycotina</taxon>
        <taxon>Dothideomycetes</taxon>
        <taxon>Pleosporomycetidae</taxon>
        <taxon>Pleosporales</taxon>
        <taxon>Sporormiaceae</taxon>
        <taxon>Sporormia</taxon>
    </lineage>
</organism>
<evidence type="ECO:0000313" key="10">
    <source>
        <dbReference type="EMBL" id="KAF2746600.1"/>
    </source>
</evidence>
<dbReference type="InterPro" id="IPR013734">
    <property type="entry name" value="TF_Nrm1/Whi5"/>
</dbReference>
<dbReference type="EMBL" id="MU006576">
    <property type="protein sequence ID" value="KAF2746600.1"/>
    <property type="molecule type" value="Genomic_DNA"/>
</dbReference>
<feature type="compositionally biased region" description="Polar residues" evidence="9">
    <location>
        <begin position="293"/>
        <end position="305"/>
    </location>
</feature>
<keyword evidence="7" id="KW-0804">Transcription</keyword>
<evidence type="ECO:0000256" key="9">
    <source>
        <dbReference type="SAM" id="MobiDB-lite"/>
    </source>
</evidence>
<feature type="compositionally biased region" description="Polar residues" evidence="9">
    <location>
        <begin position="115"/>
        <end position="125"/>
    </location>
</feature>
<keyword evidence="8" id="KW-0539">Nucleus</keyword>
<evidence type="ECO:0000256" key="7">
    <source>
        <dbReference type="ARBA" id="ARBA00023163"/>
    </source>
</evidence>
<keyword evidence="11" id="KW-1185">Reference proteome</keyword>
<evidence type="ECO:0000256" key="6">
    <source>
        <dbReference type="ARBA" id="ARBA00023015"/>
    </source>
</evidence>
<proteinExistence type="inferred from homology"/>
<evidence type="ECO:0000256" key="8">
    <source>
        <dbReference type="ARBA" id="ARBA00023242"/>
    </source>
</evidence>
<dbReference type="AlphaFoldDB" id="A0A6A6VAN9"/>
<evidence type="ECO:0000313" key="11">
    <source>
        <dbReference type="Proteomes" id="UP000799440"/>
    </source>
</evidence>
<dbReference type="OrthoDB" id="5345625at2759"/>
<dbReference type="Pfam" id="PF08528">
    <property type="entry name" value="Whi5"/>
    <property type="match status" value="1"/>
</dbReference>
<evidence type="ECO:0000256" key="2">
    <source>
        <dbReference type="ARBA" id="ARBA00004496"/>
    </source>
</evidence>
<keyword evidence="6" id="KW-0805">Transcription regulation</keyword>
<evidence type="ECO:0000256" key="3">
    <source>
        <dbReference type="ARBA" id="ARBA00006922"/>
    </source>
</evidence>
<dbReference type="GO" id="GO:0005737">
    <property type="term" value="C:cytoplasm"/>
    <property type="evidence" value="ECO:0007669"/>
    <property type="project" value="UniProtKB-SubCell"/>
</dbReference>
<dbReference type="Proteomes" id="UP000799440">
    <property type="component" value="Unassembled WGS sequence"/>
</dbReference>
<feature type="region of interest" description="Disordered" evidence="9">
    <location>
        <begin position="113"/>
        <end position="163"/>
    </location>
</feature>
<protein>
    <submittedName>
        <fullName evidence="10">Uncharacterized protein</fullName>
    </submittedName>
</protein>
<comment type="similarity">
    <text evidence="3">Belongs to the WHI5/NRM1 family.</text>
</comment>
<keyword evidence="5" id="KW-0678">Repressor</keyword>
<evidence type="ECO:0000256" key="4">
    <source>
        <dbReference type="ARBA" id="ARBA00022490"/>
    </source>
</evidence>
<sequence length="390" mass="42455">MSATTPLRAAMPAHASPVKSSGRRVLGELTPRAVNVNTPTKQTNRHGHVHDVFDTVRARSPLKQVTTQSSLQIEDKENAGVMDVFKSGKKRGFEEVEGNAHMGDAKRFEHFDMRQPTSRPQSFAQKPSENTSHSRSSSTEPDSPPPTHTEPPNTQDTLPDSQKSFSNFVDWTECASQPTEQPPLPQQPPSKATLLRLRLSLATYKLKTNQITTPLADLLTSFESSISTSSDTITPTSHTKAENIPSITLSPARTSPQGGRTANLDPGNPIPKLSMAPVLLPTSFSTRFIQNSHVPSSPPQHNAPTCVSPEDVMSPSRPEYHTPAARRIRETGYNDMENEEGEEMGTEDMSVGERLRVVQEQGGEVGLTSSVVKGRAAEMLLELGLGGGRR</sequence>
<name>A0A6A6VAN9_9PLEO</name>
<evidence type="ECO:0000256" key="5">
    <source>
        <dbReference type="ARBA" id="ARBA00022491"/>
    </source>
</evidence>
<gene>
    <name evidence="10" type="ORF">M011DRAFT_459016</name>
</gene>
<feature type="region of interest" description="Disordered" evidence="9">
    <location>
        <begin position="1"/>
        <end position="21"/>
    </location>
</feature>
<reference evidence="10" key="1">
    <citation type="journal article" date="2020" name="Stud. Mycol.">
        <title>101 Dothideomycetes genomes: a test case for predicting lifestyles and emergence of pathogens.</title>
        <authorList>
            <person name="Haridas S."/>
            <person name="Albert R."/>
            <person name="Binder M."/>
            <person name="Bloem J."/>
            <person name="Labutti K."/>
            <person name="Salamov A."/>
            <person name="Andreopoulos B."/>
            <person name="Baker S."/>
            <person name="Barry K."/>
            <person name="Bills G."/>
            <person name="Bluhm B."/>
            <person name="Cannon C."/>
            <person name="Castanera R."/>
            <person name="Culley D."/>
            <person name="Daum C."/>
            <person name="Ezra D."/>
            <person name="Gonzalez J."/>
            <person name="Henrissat B."/>
            <person name="Kuo A."/>
            <person name="Liang C."/>
            <person name="Lipzen A."/>
            <person name="Lutzoni F."/>
            <person name="Magnuson J."/>
            <person name="Mondo S."/>
            <person name="Nolan M."/>
            <person name="Ohm R."/>
            <person name="Pangilinan J."/>
            <person name="Park H.-J."/>
            <person name="Ramirez L."/>
            <person name="Alfaro M."/>
            <person name="Sun H."/>
            <person name="Tritt A."/>
            <person name="Yoshinaga Y."/>
            <person name="Zwiers L.-H."/>
            <person name="Turgeon B."/>
            <person name="Goodwin S."/>
            <person name="Spatafora J."/>
            <person name="Crous P."/>
            <person name="Grigoriev I."/>
        </authorList>
    </citation>
    <scope>NUCLEOTIDE SEQUENCE</scope>
    <source>
        <strain evidence="10">CBS 119925</strain>
    </source>
</reference>
<feature type="compositionally biased region" description="Polar residues" evidence="9">
    <location>
        <begin position="248"/>
        <end position="260"/>
    </location>
</feature>
<comment type="subcellular location">
    <subcellularLocation>
        <location evidence="2">Cytoplasm</location>
    </subcellularLocation>
    <subcellularLocation>
        <location evidence="1">Nucleus</location>
    </subcellularLocation>
</comment>